<feature type="compositionally biased region" description="Acidic residues" evidence="1">
    <location>
        <begin position="30"/>
        <end position="42"/>
    </location>
</feature>
<feature type="region of interest" description="Disordered" evidence="1">
    <location>
        <begin position="1"/>
        <end position="42"/>
    </location>
</feature>
<feature type="compositionally biased region" description="Low complexity" evidence="1">
    <location>
        <begin position="139"/>
        <end position="155"/>
    </location>
</feature>
<dbReference type="Proteomes" id="UP000440578">
    <property type="component" value="Unassembled WGS sequence"/>
</dbReference>
<reference evidence="2 3" key="1">
    <citation type="submission" date="2019-07" db="EMBL/GenBank/DDBJ databases">
        <title>Draft genome assembly of a fouling barnacle, Amphibalanus amphitrite (Darwin, 1854): The first reference genome for Thecostraca.</title>
        <authorList>
            <person name="Kim W."/>
        </authorList>
    </citation>
    <scope>NUCLEOTIDE SEQUENCE [LARGE SCALE GENOMIC DNA]</scope>
    <source>
        <strain evidence="2">SNU_AA5</strain>
        <tissue evidence="2">Soma without cirri and trophi</tissue>
    </source>
</reference>
<comment type="caution">
    <text evidence="2">The sequence shown here is derived from an EMBL/GenBank/DDBJ whole genome shotgun (WGS) entry which is preliminary data.</text>
</comment>
<feature type="region of interest" description="Disordered" evidence="1">
    <location>
        <begin position="139"/>
        <end position="180"/>
    </location>
</feature>
<dbReference type="AlphaFoldDB" id="A0A6A4V1K0"/>
<feature type="compositionally biased region" description="Basic and acidic residues" evidence="1">
    <location>
        <begin position="171"/>
        <end position="180"/>
    </location>
</feature>
<sequence>MKNKRLNIKEESIDADEPLDLSVKKTSDEPDREFEEAFDDNDAERSLVSEFHSKLLPIKKRNLVRSQSAMPWLDLSRYPDGPGPSTSAVAADFYGSLSSGGERQSAPADALGRPGEHSKLLEMLTSEGAAAAAAAVAAAAAAPGPAGLRHPAGHPQQQGEGPWRGARARGVGKDSGTEWC</sequence>
<organism evidence="2 3">
    <name type="scientific">Amphibalanus amphitrite</name>
    <name type="common">Striped barnacle</name>
    <name type="synonym">Balanus amphitrite</name>
    <dbReference type="NCBI Taxonomy" id="1232801"/>
    <lineage>
        <taxon>Eukaryota</taxon>
        <taxon>Metazoa</taxon>
        <taxon>Ecdysozoa</taxon>
        <taxon>Arthropoda</taxon>
        <taxon>Crustacea</taxon>
        <taxon>Multicrustacea</taxon>
        <taxon>Cirripedia</taxon>
        <taxon>Thoracica</taxon>
        <taxon>Thoracicalcarea</taxon>
        <taxon>Balanomorpha</taxon>
        <taxon>Balanoidea</taxon>
        <taxon>Balanidae</taxon>
        <taxon>Amphibalaninae</taxon>
        <taxon>Amphibalanus</taxon>
    </lineage>
</organism>
<name>A0A6A4V1K0_AMPAM</name>
<evidence type="ECO:0000313" key="2">
    <source>
        <dbReference type="EMBL" id="KAF0287773.1"/>
    </source>
</evidence>
<proteinExistence type="predicted"/>
<evidence type="ECO:0000313" key="3">
    <source>
        <dbReference type="Proteomes" id="UP000440578"/>
    </source>
</evidence>
<protein>
    <submittedName>
        <fullName evidence="2">Uncharacterized protein</fullName>
    </submittedName>
</protein>
<accession>A0A6A4V1K0</accession>
<evidence type="ECO:0000256" key="1">
    <source>
        <dbReference type="SAM" id="MobiDB-lite"/>
    </source>
</evidence>
<dbReference type="EMBL" id="VIIS01002166">
    <property type="protein sequence ID" value="KAF0287773.1"/>
    <property type="molecule type" value="Genomic_DNA"/>
</dbReference>
<gene>
    <name evidence="2" type="ORF">FJT64_013833</name>
</gene>
<keyword evidence="3" id="KW-1185">Reference proteome</keyword>